<dbReference type="GO" id="GO:0003723">
    <property type="term" value="F:RNA binding"/>
    <property type="evidence" value="ECO:0007669"/>
    <property type="project" value="TreeGrafter"/>
</dbReference>
<evidence type="ECO:0000313" key="5">
    <source>
        <dbReference type="EMBL" id="KAK4295671.1"/>
    </source>
</evidence>
<dbReference type="Pfam" id="PF08373">
    <property type="entry name" value="RAP"/>
    <property type="match status" value="1"/>
</dbReference>
<feature type="region of interest" description="Disordered" evidence="3">
    <location>
        <begin position="41"/>
        <end position="66"/>
    </location>
</feature>
<dbReference type="PANTHER" id="PTHR21228:SF69">
    <property type="entry name" value="GH07286P"/>
    <property type="match status" value="1"/>
</dbReference>
<evidence type="ECO:0000313" key="6">
    <source>
        <dbReference type="Proteomes" id="UP001292094"/>
    </source>
</evidence>
<proteinExistence type="predicted"/>
<dbReference type="GO" id="GO:0000963">
    <property type="term" value="P:mitochondrial RNA processing"/>
    <property type="evidence" value="ECO:0007669"/>
    <property type="project" value="TreeGrafter"/>
</dbReference>
<dbReference type="PROSITE" id="PS51286">
    <property type="entry name" value="RAP"/>
    <property type="match status" value="1"/>
</dbReference>
<dbReference type="GO" id="GO:0005759">
    <property type="term" value="C:mitochondrial matrix"/>
    <property type="evidence" value="ECO:0007669"/>
    <property type="project" value="TreeGrafter"/>
</dbReference>
<organism evidence="5 6">
    <name type="scientific">Petrolisthes manimaculis</name>
    <dbReference type="NCBI Taxonomy" id="1843537"/>
    <lineage>
        <taxon>Eukaryota</taxon>
        <taxon>Metazoa</taxon>
        <taxon>Ecdysozoa</taxon>
        <taxon>Arthropoda</taxon>
        <taxon>Crustacea</taxon>
        <taxon>Multicrustacea</taxon>
        <taxon>Malacostraca</taxon>
        <taxon>Eumalacostraca</taxon>
        <taxon>Eucarida</taxon>
        <taxon>Decapoda</taxon>
        <taxon>Pleocyemata</taxon>
        <taxon>Anomura</taxon>
        <taxon>Galatheoidea</taxon>
        <taxon>Porcellanidae</taxon>
        <taxon>Petrolisthes</taxon>
    </lineage>
</organism>
<name>A0AAE1TSA6_9EUCA</name>
<evidence type="ECO:0000256" key="1">
    <source>
        <dbReference type="ARBA" id="ARBA00004173"/>
    </source>
</evidence>
<dbReference type="InterPro" id="IPR010622">
    <property type="entry name" value="FAST_Leu-rich"/>
</dbReference>
<protein>
    <recommendedName>
        <fullName evidence="4">RAP domain-containing protein</fullName>
    </recommendedName>
</protein>
<dbReference type="GO" id="GO:0035770">
    <property type="term" value="C:ribonucleoprotein granule"/>
    <property type="evidence" value="ECO:0007669"/>
    <property type="project" value="TreeGrafter"/>
</dbReference>
<dbReference type="Pfam" id="PF06743">
    <property type="entry name" value="FAST_1"/>
    <property type="match status" value="1"/>
</dbReference>
<keyword evidence="2" id="KW-0496">Mitochondrion</keyword>
<evidence type="ECO:0000256" key="3">
    <source>
        <dbReference type="SAM" id="MobiDB-lite"/>
    </source>
</evidence>
<comment type="subcellular location">
    <subcellularLocation>
        <location evidence="1">Mitochondrion</location>
    </subcellularLocation>
</comment>
<dbReference type="InterPro" id="IPR050870">
    <property type="entry name" value="FAST_kinase"/>
</dbReference>
<dbReference type="Pfam" id="PF08368">
    <property type="entry name" value="FAST_2"/>
    <property type="match status" value="1"/>
</dbReference>
<dbReference type="Proteomes" id="UP001292094">
    <property type="component" value="Unassembled WGS sequence"/>
</dbReference>
<dbReference type="AlphaFoldDB" id="A0AAE1TSA6"/>
<evidence type="ECO:0000256" key="2">
    <source>
        <dbReference type="ARBA" id="ARBA00023128"/>
    </source>
</evidence>
<comment type="caution">
    <text evidence="5">The sequence shown here is derived from an EMBL/GenBank/DDBJ whole genome shotgun (WGS) entry which is preliminary data.</text>
</comment>
<reference evidence="5" key="1">
    <citation type="submission" date="2023-11" db="EMBL/GenBank/DDBJ databases">
        <title>Genome assemblies of two species of porcelain crab, Petrolisthes cinctipes and Petrolisthes manimaculis (Anomura: Porcellanidae).</title>
        <authorList>
            <person name="Angst P."/>
        </authorList>
    </citation>
    <scope>NUCLEOTIDE SEQUENCE</scope>
    <source>
        <strain evidence="5">PB745_02</strain>
        <tissue evidence="5">Gill</tissue>
    </source>
</reference>
<evidence type="ECO:0000259" key="4">
    <source>
        <dbReference type="PROSITE" id="PS51286"/>
    </source>
</evidence>
<dbReference type="PANTHER" id="PTHR21228">
    <property type="entry name" value="FAST LEU-RICH DOMAIN-CONTAINING"/>
    <property type="match status" value="1"/>
</dbReference>
<feature type="domain" description="RAP" evidence="4">
    <location>
        <begin position="559"/>
        <end position="617"/>
    </location>
</feature>
<accession>A0AAE1TSA6</accession>
<dbReference type="EMBL" id="JAWZYT010004026">
    <property type="protein sequence ID" value="KAK4295671.1"/>
    <property type="molecule type" value="Genomic_DNA"/>
</dbReference>
<dbReference type="InterPro" id="IPR013579">
    <property type="entry name" value="FAST_2"/>
</dbReference>
<dbReference type="GO" id="GO:0044528">
    <property type="term" value="P:regulation of mitochondrial mRNA stability"/>
    <property type="evidence" value="ECO:0007669"/>
    <property type="project" value="InterPro"/>
</dbReference>
<dbReference type="CDD" id="cd23739">
    <property type="entry name" value="TBRG4-like_N"/>
    <property type="match status" value="1"/>
</dbReference>
<dbReference type="SMART" id="SM00952">
    <property type="entry name" value="RAP"/>
    <property type="match status" value="1"/>
</dbReference>
<dbReference type="InterPro" id="IPR013584">
    <property type="entry name" value="RAP"/>
</dbReference>
<sequence>MVPMWQGLLGVCVRAIRGHTPPRLWGRELVVTHLSTAACRSAPEQQDTAVKQQDQQDEGTKHENTQTLELPTVLQAATAKNSYINAFKGLHTLSDMVSRKKVDFKKDVEGDEQFEKMIAVIDQSVLRCSPTTSLGALRSLLNLGVDSNSHVVQSVQMQLLWQLRKMSFPSLVSVLTLHIDHQHTDLQKRVLKECIENIERRWVEMRGAGEMEKLYTCHTHFSSEFLGRLDDRVMELADTMNYPQLAKVLCALGTIKRRATPVIRGLAFHMAKQTDRLSPKQLGNVLFAVNLLSFPDPVLLEKIASDLMPQVEEINNPKLVGLILFCLGHMRWRHPGLLEVLSEWTEKRASDCPLANLSALVLTLASAGYEPSNGDTLFPLITSRLNPSSIAKKTAWLDVVWSLTVLGRVSSEQIESVLHPSFVSSIPVIEHHLRLGVRLKLLNINAAAQLLLPSYSGPQLNLAEFKDVIITAGRNERKVSQHVMKMLHNLLPPPKYIYEGIQTSLGVYIDAEFATDKNGKPLPVQDFGEGLMSKSEEYVGTKSSESTVTKKLPEGVNRVALFVWNYSDFAVGSQELTGINKLGVELLRKKGYKLVQIPYFEYNMKGKALKNVQYLEGKIKESLVV</sequence>
<gene>
    <name evidence="5" type="ORF">Pmani_031783</name>
</gene>
<keyword evidence="6" id="KW-1185">Reference proteome</keyword>